<reference evidence="1" key="2">
    <citation type="journal article" date="2015" name="Data Brief">
        <title>Shoot transcriptome of the giant reed, Arundo donax.</title>
        <authorList>
            <person name="Barrero R.A."/>
            <person name="Guerrero F.D."/>
            <person name="Moolhuijzen P."/>
            <person name="Goolsby J.A."/>
            <person name="Tidwell J."/>
            <person name="Bellgard S.E."/>
            <person name="Bellgard M.I."/>
        </authorList>
    </citation>
    <scope>NUCLEOTIDE SEQUENCE</scope>
    <source>
        <tissue evidence="1">Shoot tissue taken approximately 20 cm above the soil surface</tissue>
    </source>
</reference>
<name>A0A0A9B9K4_ARUDO</name>
<proteinExistence type="predicted"/>
<evidence type="ECO:0000313" key="1">
    <source>
        <dbReference type="EMBL" id="JAD60599.1"/>
    </source>
</evidence>
<dbReference type="EMBL" id="GBRH01237296">
    <property type="protein sequence ID" value="JAD60599.1"/>
    <property type="molecule type" value="Transcribed_RNA"/>
</dbReference>
<dbReference type="AlphaFoldDB" id="A0A0A9B9K4"/>
<sequence>MHGFDIFKIILVIFRCSITNIARRLGRQ</sequence>
<protein>
    <submittedName>
        <fullName evidence="1">Uncharacterized protein</fullName>
    </submittedName>
</protein>
<accession>A0A0A9B9K4</accession>
<organism evidence="1">
    <name type="scientific">Arundo donax</name>
    <name type="common">Giant reed</name>
    <name type="synonym">Donax arundinaceus</name>
    <dbReference type="NCBI Taxonomy" id="35708"/>
    <lineage>
        <taxon>Eukaryota</taxon>
        <taxon>Viridiplantae</taxon>
        <taxon>Streptophyta</taxon>
        <taxon>Embryophyta</taxon>
        <taxon>Tracheophyta</taxon>
        <taxon>Spermatophyta</taxon>
        <taxon>Magnoliopsida</taxon>
        <taxon>Liliopsida</taxon>
        <taxon>Poales</taxon>
        <taxon>Poaceae</taxon>
        <taxon>PACMAD clade</taxon>
        <taxon>Arundinoideae</taxon>
        <taxon>Arundineae</taxon>
        <taxon>Arundo</taxon>
    </lineage>
</organism>
<reference evidence="1" key="1">
    <citation type="submission" date="2014-09" db="EMBL/GenBank/DDBJ databases">
        <authorList>
            <person name="Magalhaes I.L.F."/>
            <person name="Oliveira U."/>
            <person name="Santos F.R."/>
            <person name="Vidigal T.H.D.A."/>
            <person name="Brescovit A.D."/>
            <person name="Santos A.J."/>
        </authorList>
    </citation>
    <scope>NUCLEOTIDE SEQUENCE</scope>
    <source>
        <tissue evidence="1">Shoot tissue taken approximately 20 cm above the soil surface</tissue>
    </source>
</reference>